<accession>A0A507DWA7</accession>
<keyword evidence="4" id="KW-1185">Reference proteome</keyword>
<keyword evidence="1" id="KW-0175">Coiled coil</keyword>
<feature type="region of interest" description="Disordered" evidence="2">
    <location>
        <begin position="353"/>
        <end position="373"/>
    </location>
</feature>
<feature type="coiled-coil region" evidence="1">
    <location>
        <begin position="160"/>
        <end position="305"/>
    </location>
</feature>
<sequence>MSGGTSLANLAPIKPKTPNDALTDREAASSSPTDGHPAKSASKKKVALGTQIAKQIIKGGKKGAAAGPGEFKLDELDEAVLRSRLNTLEAELVEYKAKCSRHKQENEWYRAEIESCQRDTAEYILYLESKKSEKQSAIDSLIDGSKKDFDAFLENKKAKELQNQTEIQTLRAQIAEMEEKIDQKQLEVNGLSDVMSHRAKHEADIARLQREMQESERLHRNEIQELERTLLEERIKVQKETDAKIKEMESAAHEKAHGYLTHHIATINNENERLSANLRHLIIKTQQLLAQKEGLQNQNMQLTRDSTVRKDIINMRLQKIAASESTRQRGRERKRRAECEVRKTALEAVARVAERSAQQADQRPMSTSTMLRLPGPERRGIAEITFNSSALGGEGTLASLTIEDGDLDWSDEEDDQYL</sequence>
<evidence type="ECO:0000256" key="1">
    <source>
        <dbReference type="SAM" id="Coils"/>
    </source>
</evidence>
<dbReference type="PANTHER" id="PTHR14845">
    <property type="entry name" value="COILED-COIL DOMAIN-CONTAINING 166"/>
    <property type="match status" value="1"/>
</dbReference>
<evidence type="ECO:0000256" key="2">
    <source>
        <dbReference type="SAM" id="MobiDB-lite"/>
    </source>
</evidence>
<dbReference type="Proteomes" id="UP000318582">
    <property type="component" value="Unassembled WGS sequence"/>
</dbReference>
<gene>
    <name evidence="3" type="ORF">PhCBS80983_g05015</name>
</gene>
<feature type="compositionally biased region" description="Polar residues" evidence="2">
    <location>
        <begin position="356"/>
        <end position="370"/>
    </location>
</feature>
<dbReference type="PANTHER" id="PTHR14845:SF0">
    <property type="entry name" value="DUF4515 DOMAIN-CONTAINING PROTEIN"/>
    <property type="match status" value="1"/>
</dbReference>
<dbReference type="AlphaFoldDB" id="A0A507DWA7"/>
<dbReference type="EMBL" id="QEAQ01000095">
    <property type="protein sequence ID" value="TPX55806.1"/>
    <property type="molecule type" value="Genomic_DNA"/>
</dbReference>
<comment type="caution">
    <text evidence="3">The sequence shown here is derived from an EMBL/GenBank/DDBJ whole genome shotgun (WGS) entry which is preliminary data.</text>
</comment>
<organism evidence="3 4">
    <name type="scientific">Powellomyces hirtus</name>
    <dbReference type="NCBI Taxonomy" id="109895"/>
    <lineage>
        <taxon>Eukaryota</taxon>
        <taxon>Fungi</taxon>
        <taxon>Fungi incertae sedis</taxon>
        <taxon>Chytridiomycota</taxon>
        <taxon>Chytridiomycota incertae sedis</taxon>
        <taxon>Chytridiomycetes</taxon>
        <taxon>Spizellomycetales</taxon>
        <taxon>Powellomycetaceae</taxon>
        <taxon>Powellomyces</taxon>
    </lineage>
</organism>
<evidence type="ECO:0000313" key="4">
    <source>
        <dbReference type="Proteomes" id="UP000318582"/>
    </source>
</evidence>
<proteinExistence type="predicted"/>
<protein>
    <submittedName>
        <fullName evidence="3">Uncharacterized protein</fullName>
    </submittedName>
</protein>
<dbReference type="STRING" id="109895.A0A507DWA7"/>
<feature type="coiled-coil region" evidence="1">
    <location>
        <begin position="78"/>
        <end position="105"/>
    </location>
</feature>
<reference evidence="3 4" key="1">
    <citation type="journal article" date="2019" name="Sci. Rep.">
        <title>Comparative genomics of chytrid fungi reveal insights into the obligate biotrophic and pathogenic lifestyle of Synchytrium endobioticum.</title>
        <authorList>
            <person name="van de Vossenberg B.T.L.H."/>
            <person name="Warris S."/>
            <person name="Nguyen H.D.T."/>
            <person name="van Gent-Pelzer M.P.E."/>
            <person name="Joly D.L."/>
            <person name="van de Geest H.C."/>
            <person name="Bonants P.J.M."/>
            <person name="Smith D.S."/>
            <person name="Levesque C.A."/>
            <person name="van der Lee T.A.J."/>
        </authorList>
    </citation>
    <scope>NUCLEOTIDE SEQUENCE [LARGE SCALE GENOMIC DNA]</scope>
    <source>
        <strain evidence="3 4">CBS 809.83</strain>
    </source>
</reference>
<evidence type="ECO:0000313" key="3">
    <source>
        <dbReference type="EMBL" id="TPX55806.1"/>
    </source>
</evidence>
<name>A0A507DWA7_9FUNG</name>
<feature type="region of interest" description="Disordered" evidence="2">
    <location>
        <begin position="1"/>
        <end position="47"/>
    </location>
</feature>